<gene>
    <name evidence="9" type="ORF">HYFRA_00008133</name>
</gene>
<keyword evidence="6" id="KW-0539">Nucleus</keyword>
<dbReference type="GO" id="GO:0005634">
    <property type="term" value="C:nucleus"/>
    <property type="evidence" value="ECO:0007669"/>
    <property type="project" value="UniProtKB-SubCell"/>
</dbReference>
<dbReference type="Pfam" id="PF04082">
    <property type="entry name" value="Fungal_trans"/>
    <property type="match status" value="1"/>
</dbReference>
<dbReference type="OrthoDB" id="4116913at2759"/>
<dbReference type="Proteomes" id="UP000696280">
    <property type="component" value="Unassembled WGS sequence"/>
</dbReference>
<dbReference type="InterPro" id="IPR001138">
    <property type="entry name" value="Zn2Cys6_DnaBD"/>
</dbReference>
<dbReference type="SUPFAM" id="SSF57701">
    <property type="entry name" value="Zn2/Cys6 DNA-binding domain"/>
    <property type="match status" value="1"/>
</dbReference>
<dbReference type="GO" id="GO:0003677">
    <property type="term" value="F:DNA binding"/>
    <property type="evidence" value="ECO:0007669"/>
    <property type="project" value="UniProtKB-KW"/>
</dbReference>
<dbReference type="InterPro" id="IPR036864">
    <property type="entry name" value="Zn2-C6_fun-type_DNA-bd_sf"/>
</dbReference>
<evidence type="ECO:0000256" key="3">
    <source>
        <dbReference type="ARBA" id="ARBA00023015"/>
    </source>
</evidence>
<dbReference type="CDD" id="cd00067">
    <property type="entry name" value="GAL4"/>
    <property type="match status" value="1"/>
</dbReference>
<dbReference type="Gene3D" id="4.10.240.10">
    <property type="entry name" value="Zn(2)-C6 fungal-type DNA-binding domain"/>
    <property type="match status" value="1"/>
</dbReference>
<dbReference type="EMBL" id="CAJVRL010000099">
    <property type="protein sequence ID" value="CAG8960415.1"/>
    <property type="molecule type" value="Genomic_DNA"/>
</dbReference>
<feature type="region of interest" description="Disordered" evidence="7">
    <location>
        <begin position="1"/>
        <end position="27"/>
    </location>
</feature>
<evidence type="ECO:0000259" key="8">
    <source>
        <dbReference type="PROSITE" id="PS50048"/>
    </source>
</evidence>
<dbReference type="PROSITE" id="PS00463">
    <property type="entry name" value="ZN2_CY6_FUNGAL_1"/>
    <property type="match status" value="1"/>
</dbReference>
<accession>A0A9N9L4Y0</accession>
<dbReference type="InterPro" id="IPR007219">
    <property type="entry name" value="XnlR_reg_dom"/>
</dbReference>
<dbReference type="PANTHER" id="PTHR46910">
    <property type="entry name" value="TRANSCRIPTION FACTOR PDR1"/>
    <property type="match status" value="1"/>
</dbReference>
<keyword evidence="3" id="KW-0805">Transcription regulation</keyword>
<organism evidence="9 10">
    <name type="scientific">Hymenoscyphus fraxineus</name>
    <dbReference type="NCBI Taxonomy" id="746836"/>
    <lineage>
        <taxon>Eukaryota</taxon>
        <taxon>Fungi</taxon>
        <taxon>Dikarya</taxon>
        <taxon>Ascomycota</taxon>
        <taxon>Pezizomycotina</taxon>
        <taxon>Leotiomycetes</taxon>
        <taxon>Helotiales</taxon>
        <taxon>Helotiaceae</taxon>
        <taxon>Hymenoscyphus</taxon>
    </lineage>
</organism>
<comment type="caution">
    <text evidence="9">The sequence shown here is derived from an EMBL/GenBank/DDBJ whole genome shotgun (WGS) entry which is preliminary data.</text>
</comment>
<name>A0A9N9L4Y0_9HELO</name>
<comment type="subcellular location">
    <subcellularLocation>
        <location evidence="1">Nucleus</location>
    </subcellularLocation>
</comment>
<evidence type="ECO:0000256" key="1">
    <source>
        <dbReference type="ARBA" id="ARBA00004123"/>
    </source>
</evidence>
<keyword evidence="4" id="KW-0238">DNA-binding</keyword>
<feature type="compositionally biased region" description="Basic and acidic residues" evidence="7">
    <location>
        <begin position="14"/>
        <end position="27"/>
    </location>
</feature>
<sequence length="754" mass="84793">METATPVSVAPDALPHDHSPSTSEKRARLSCVNCRKRKVKCDRREPFCTACEKHQEQCVYPLERKRVVRRSAYKDMAQIGALGETDPVDTNIKHRLAKMERLISDFGVTTGSEDGASPAISDASLPDTIKREKSFKRNHRLMLPSPVEETDFAWEIPETDPSTSRDDLTKKIAVGHEEGFKGPCSLFSPKGMEWVNAMVGDGSFSQMLCNLRPVRRPRELEFDLTVRHPLPPPEILFACVTSYLSTLNRDMTLFQDHVIMDGLREYLAGKSPHGNGWYVAMNIIVAHALRNEPTLIGRQPVEDSDKFLYNVLAMLPSIILAPVNELSVGALLSTVLYFMFNFENQPSTSVLSIALQHMTMARYNSDVRLHGCSEADFQLRRRLFWNGYVLDMDHSLRLGKPTTISPCINMKLPEPVPADGIGVHVIGGVQINFLREHVLLAKIQGKIYERLYSEKSLSQSPEQLYANIDELDDDLQAWKENSPDVLRPMITLDHSNYENLIFMTVLHYTYFQLIIAVHSVVFHGFAAHNADDRDERIIGSVALCVGAARASIALLNYHDNQHPFTRYVLFPWSVISQLKAEFRYLVKHVAWSVDILFMNILQNKSSPKVVEDLRLLQRLVEYYENYDAERDSSVAYKMTKAMYTVASRAIVMAQNAAPSIDEQLSGLGLHNSPPCNPLPELSLDALVEPATASNGFPANNINYPNGGGAGVTGNGFSSMPFLESEWMMPLGFQPEYWQDPWANVFQDPDLSDLA</sequence>
<dbReference type="PROSITE" id="PS50048">
    <property type="entry name" value="ZN2_CY6_FUNGAL_2"/>
    <property type="match status" value="1"/>
</dbReference>
<dbReference type="PANTHER" id="PTHR46910:SF37">
    <property type="entry name" value="ZN(II)2CYS6 TRANSCRIPTION FACTOR (EUROFUNG)"/>
    <property type="match status" value="1"/>
</dbReference>
<keyword evidence="5" id="KW-0804">Transcription</keyword>
<evidence type="ECO:0000256" key="2">
    <source>
        <dbReference type="ARBA" id="ARBA00022723"/>
    </source>
</evidence>
<evidence type="ECO:0000256" key="4">
    <source>
        <dbReference type="ARBA" id="ARBA00023125"/>
    </source>
</evidence>
<evidence type="ECO:0000313" key="10">
    <source>
        <dbReference type="Proteomes" id="UP000696280"/>
    </source>
</evidence>
<proteinExistence type="predicted"/>
<feature type="domain" description="Zn(2)-C6 fungal-type" evidence="8">
    <location>
        <begin position="30"/>
        <end position="60"/>
    </location>
</feature>
<evidence type="ECO:0000256" key="6">
    <source>
        <dbReference type="ARBA" id="ARBA00023242"/>
    </source>
</evidence>
<keyword evidence="2" id="KW-0479">Metal-binding</keyword>
<dbReference type="GO" id="GO:0000981">
    <property type="term" value="F:DNA-binding transcription factor activity, RNA polymerase II-specific"/>
    <property type="evidence" value="ECO:0007669"/>
    <property type="project" value="InterPro"/>
</dbReference>
<protein>
    <recommendedName>
        <fullName evidence="8">Zn(2)-C6 fungal-type domain-containing protein</fullName>
    </recommendedName>
</protein>
<evidence type="ECO:0000256" key="7">
    <source>
        <dbReference type="SAM" id="MobiDB-lite"/>
    </source>
</evidence>
<evidence type="ECO:0000313" key="9">
    <source>
        <dbReference type="EMBL" id="CAG8960415.1"/>
    </source>
</evidence>
<dbReference type="SMART" id="SM00066">
    <property type="entry name" value="GAL4"/>
    <property type="match status" value="1"/>
</dbReference>
<dbReference type="InterPro" id="IPR050987">
    <property type="entry name" value="AtrR-like"/>
</dbReference>
<dbReference type="CDD" id="cd12148">
    <property type="entry name" value="fungal_TF_MHR"/>
    <property type="match status" value="1"/>
</dbReference>
<evidence type="ECO:0000256" key="5">
    <source>
        <dbReference type="ARBA" id="ARBA00023163"/>
    </source>
</evidence>
<dbReference type="GO" id="GO:0006351">
    <property type="term" value="P:DNA-templated transcription"/>
    <property type="evidence" value="ECO:0007669"/>
    <property type="project" value="InterPro"/>
</dbReference>
<dbReference type="AlphaFoldDB" id="A0A9N9L4Y0"/>
<keyword evidence="10" id="KW-1185">Reference proteome</keyword>
<reference evidence="9" key="1">
    <citation type="submission" date="2021-07" db="EMBL/GenBank/DDBJ databases">
        <authorList>
            <person name="Durling M."/>
        </authorList>
    </citation>
    <scope>NUCLEOTIDE SEQUENCE</scope>
</reference>
<dbReference type="GO" id="GO:0008270">
    <property type="term" value="F:zinc ion binding"/>
    <property type="evidence" value="ECO:0007669"/>
    <property type="project" value="InterPro"/>
</dbReference>
<dbReference type="Pfam" id="PF00172">
    <property type="entry name" value="Zn_clus"/>
    <property type="match status" value="1"/>
</dbReference>